<evidence type="ECO:0000256" key="3">
    <source>
        <dbReference type="ARBA" id="ARBA00022729"/>
    </source>
</evidence>
<comment type="similarity">
    <text evidence="1">Belongs to the outer membrane porin (Opr) (TC 1.B.25) family.</text>
</comment>
<dbReference type="PANTHER" id="PTHR34596">
    <property type="entry name" value="CHITOPORIN"/>
    <property type="match status" value="1"/>
</dbReference>
<dbReference type="PANTHER" id="PTHR34596:SF2">
    <property type="entry name" value="CHITOPORIN"/>
    <property type="match status" value="1"/>
</dbReference>
<protein>
    <submittedName>
        <fullName evidence="4">Outer membrane porin, OprD family</fullName>
    </submittedName>
</protein>
<dbReference type="Proteomes" id="UP000447574">
    <property type="component" value="Unassembled WGS sequence"/>
</dbReference>
<evidence type="ECO:0000313" key="7">
    <source>
        <dbReference type="Proteomes" id="UP000447574"/>
    </source>
</evidence>
<name>A0A6A7ZIX8_9PSED</name>
<dbReference type="EMBL" id="WIVX01000106">
    <property type="protein sequence ID" value="MQU33385.1"/>
    <property type="molecule type" value="Genomic_DNA"/>
</dbReference>
<evidence type="ECO:0000313" key="4">
    <source>
        <dbReference type="EMBL" id="MQT77957.1"/>
    </source>
</evidence>
<gene>
    <name evidence="6" type="ORF">GHO28_05575</name>
    <name evidence="5" type="ORF">GHO30_18685</name>
    <name evidence="4" type="ORF">GHO37_27350</name>
</gene>
<sequence length="203" mass="22283">MQPPRIKNQLACLAIVPIFGCSIVWGDENANHGFVEDSHLTLLSRNFYFNRNFLNGGSNSLGRNSFKPQSDRNGYAEEWAQGFMADFRSGWTPGTFGFGVDAYSYLGVKLDSGGGRTGLRLMPITDDGHPQDSFSKNGASVKAKLSKTMLYYGNLFPAVPVFSVNTVRLFPSSATGWMLQSDDIGSTHLDAGYFTSRGRGRLQ</sequence>
<dbReference type="Proteomes" id="UP000470186">
    <property type="component" value="Unassembled WGS sequence"/>
</dbReference>
<dbReference type="GO" id="GO:0016020">
    <property type="term" value="C:membrane"/>
    <property type="evidence" value="ECO:0007669"/>
    <property type="project" value="InterPro"/>
</dbReference>
<accession>A0A6A7ZIX8</accession>
<dbReference type="Gene3D" id="2.40.160.10">
    <property type="entry name" value="Porin"/>
    <property type="match status" value="1"/>
</dbReference>
<dbReference type="GO" id="GO:0015288">
    <property type="term" value="F:porin activity"/>
    <property type="evidence" value="ECO:0007669"/>
    <property type="project" value="TreeGrafter"/>
</dbReference>
<dbReference type="EMBL" id="WIWF01000216">
    <property type="protein sequence ID" value="MQT77957.1"/>
    <property type="molecule type" value="Genomic_DNA"/>
</dbReference>
<comment type="caution">
    <text evidence="4">The sequence shown here is derived from an EMBL/GenBank/DDBJ whole genome shotgun (WGS) entry which is preliminary data.</text>
</comment>
<evidence type="ECO:0000313" key="5">
    <source>
        <dbReference type="EMBL" id="MQU33385.1"/>
    </source>
</evidence>
<proteinExistence type="inferred from homology"/>
<evidence type="ECO:0000256" key="2">
    <source>
        <dbReference type="ARBA" id="ARBA00022448"/>
    </source>
</evidence>
<evidence type="ECO:0000256" key="1">
    <source>
        <dbReference type="ARBA" id="ARBA00009075"/>
    </source>
</evidence>
<keyword evidence="3" id="KW-0732">Signal</keyword>
<evidence type="ECO:0000313" key="9">
    <source>
        <dbReference type="Proteomes" id="UP000470186"/>
    </source>
</evidence>
<keyword evidence="9" id="KW-1185">Reference proteome</keyword>
<evidence type="ECO:0000313" key="8">
    <source>
        <dbReference type="Proteomes" id="UP000466863"/>
    </source>
</evidence>
<dbReference type="Pfam" id="PF03573">
    <property type="entry name" value="OprD"/>
    <property type="match status" value="1"/>
</dbReference>
<dbReference type="InterPro" id="IPR005318">
    <property type="entry name" value="OM_porin_bac"/>
</dbReference>
<dbReference type="AlphaFoldDB" id="A0A6A7ZIX8"/>
<dbReference type="EMBL" id="WIVV01000016">
    <property type="protein sequence ID" value="MQU41986.1"/>
    <property type="molecule type" value="Genomic_DNA"/>
</dbReference>
<reference evidence="7 8" key="1">
    <citation type="submission" date="2019-10" db="EMBL/GenBank/DDBJ databases">
        <title>Evaluation of single-gene subtyping targets for Pseudomonas.</title>
        <authorList>
            <person name="Reichler S.J."/>
            <person name="Orsi R.H."/>
            <person name="Wiedmann M."/>
            <person name="Martin N.H."/>
            <person name="Murphy S.I."/>
        </authorList>
    </citation>
    <scope>NUCLEOTIDE SEQUENCE [LARGE SCALE GENOMIC DNA]</scope>
    <source>
        <strain evidence="6 8">FSL R10-1876</strain>
        <strain evidence="5 9">FSL R10-2107</strain>
        <strain evidence="4 7">FSL R10-2932</strain>
    </source>
</reference>
<dbReference type="InterPro" id="IPR023614">
    <property type="entry name" value="Porin_dom_sf"/>
</dbReference>
<organism evidence="4 7">
    <name type="scientific">Pseudomonas helleri</name>
    <dbReference type="NCBI Taxonomy" id="1608996"/>
    <lineage>
        <taxon>Bacteria</taxon>
        <taxon>Pseudomonadati</taxon>
        <taxon>Pseudomonadota</taxon>
        <taxon>Gammaproteobacteria</taxon>
        <taxon>Pseudomonadales</taxon>
        <taxon>Pseudomonadaceae</taxon>
        <taxon>Pseudomonas</taxon>
    </lineage>
</organism>
<dbReference type="Proteomes" id="UP000466863">
    <property type="component" value="Unassembled WGS sequence"/>
</dbReference>
<keyword evidence="2" id="KW-0813">Transport</keyword>
<evidence type="ECO:0000313" key="6">
    <source>
        <dbReference type="EMBL" id="MQU41986.1"/>
    </source>
</evidence>